<accession>A0ABU5VVK1</accession>
<keyword evidence="2 3" id="KW-0378">Hydrolase</keyword>
<dbReference type="Proteomes" id="UP001302274">
    <property type="component" value="Unassembled WGS sequence"/>
</dbReference>
<organism evidence="4 5">
    <name type="scientific">Bacteriovorax antarcticus</name>
    <dbReference type="NCBI Taxonomy" id="3088717"/>
    <lineage>
        <taxon>Bacteria</taxon>
        <taxon>Pseudomonadati</taxon>
        <taxon>Bdellovibrionota</taxon>
        <taxon>Bacteriovoracia</taxon>
        <taxon>Bacteriovoracales</taxon>
        <taxon>Bacteriovoracaceae</taxon>
        <taxon>Bacteriovorax</taxon>
    </lineage>
</organism>
<dbReference type="PANTHER" id="PTHR35147:SF3">
    <property type="entry name" value="CHEMORECEPTOR GLUTAMINE DEAMIDASE CHED 1-RELATED"/>
    <property type="match status" value="1"/>
</dbReference>
<comment type="function">
    <text evidence="3">Probably deamidates glutamine residues to glutamate on methyl-accepting chemotaxis receptors (MCPs), playing an important role in chemotaxis.</text>
</comment>
<name>A0ABU5VVK1_9BACT</name>
<dbReference type="PANTHER" id="PTHR35147">
    <property type="entry name" value="CHEMORECEPTOR GLUTAMINE DEAMIDASE CHED-RELATED"/>
    <property type="match status" value="1"/>
</dbReference>
<evidence type="ECO:0000313" key="4">
    <source>
        <dbReference type="EMBL" id="MEA9356967.1"/>
    </source>
</evidence>
<comment type="similarity">
    <text evidence="3">Belongs to the CheD family.</text>
</comment>
<proteinExistence type="inferred from homology"/>
<evidence type="ECO:0000256" key="3">
    <source>
        <dbReference type="HAMAP-Rule" id="MF_01440"/>
    </source>
</evidence>
<dbReference type="InterPro" id="IPR038592">
    <property type="entry name" value="CheD-like_sf"/>
</dbReference>
<dbReference type="Gene3D" id="3.30.1330.200">
    <property type="match status" value="1"/>
</dbReference>
<dbReference type="SUPFAM" id="SSF64438">
    <property type="entry name" value="CNF1/YfiH-like putative cysteine hydrolases"/>
    <property type="match status" value="1"/>
</dbReference>
<dbReference type="Pfam" id="PF03975">
    <property type="entry name" value="CheD"/>
    <property type="match status" value="1"/>
</dbReference>
<evidence type="ECO:0000256" key="2">
    <source>
        <dbReference type="ARBA" id="ARBA00022801"/>
    </source>
</evidence>
<dbReference type="InterPro" id="IPR005659">
    <property type="entry name" value="Chemorcpt_Glu_NH3ase_CheD"/>
</dbReference>
<keyword evidence="1 3" id="KW-0145">Chemotaxis</keyword>
<keyword evidence="5" id="KW-1185">Reference proteome</keyword>
<dbReference type="CDD" id="cd16352">
    <property type="entry name" value="CheD"/>
    <property type="match status" value="1"/>
</dbReference>
<dbReference type="EMBL" id="JAYGJQ010000002">
    <property type="protein sequence ID" value="MEA9356967.1"/>
    <property type="molecule type" value="Genomic_DNA"/>
</dbReference>
<dbReference type="InterPro" id="IPR011324">
    <property type="entry name" value="Cytotoxic_necrot_fac-like_cat"/>
</dbReference>
<dbReference type="RefSeq" id="WP_323576861.1">
    <property type="nucleotide sequence ID" value="NZ_JAYGJQ010000002.1"/>
</dbReference>
<reference evidence="4 5" key="1">
    <citation type="submission" date="2023-11" db="EMBL/GenBank/DDBJ databases">
        <title>A Novel Polar Bacteriovorax (B. antarcticus) Isolated from the Biocrust in Antarctica.</title>
        <authorList>
            <person name="Mun W."/>
            <person name="Choi S.Y."/>
            <person name="Mitchell R.J."/>
        </authorList>
    </citation>
    <scope>NUCLEOTIDE SEQUENCE [LARGE SCALE GENOMIC DNA]</scope>
    <source>
        <strain evidence="4 5">PP10</strain>
    </source>
</reference>
<gene>
    <name evidence="3" type="primary">cheD</name>
    <name evidence="4" type="ORF">SHI21_12150</name>
</gene>
<evidence type="ECO:0000313" key="5">
    <source>
        <dbReference type="Proteomes" id="UP001302274"/>
    </source>
</evidence>
<dbReference type="PROSITE" id="PS51257">
    <property type="entry name" value="PROKAR_LIPOPROTEIN"/>
    <property type="match status" value="1"/>
</dbReference>
<sequence length="160" mass="17136">MSDESKLSLNIGQIIVVKDPAVISTVLGSCVSICLFSPGKHFAGMIHYALPYQFDHNLDDDPLRYGDQAIPILINEVKKLTMGPSSSLKAKIIGGANCLVRASGGGFNNIGEQNIQMARDILSAHHIEVVGEHVGGEVGRKVFFYTADGRVQVASLKQSA</sequence>
<dbReference type="EC" id="3.5.1.44" evidence="3"/>
<comment type="caution">
    <text evidence="4">The sequence shown here is derived from an EMBL/GenBank/DDBJ whole genome shotgun (WGS) entry which is preliminary data.</text>
</comment>
<protein>
    <recommendedName>
        <fullName evidence="3">Probable chemoreceptor glutamine deamidase CheD</fullName>
        <ecNumber evidence="3">3.5.1.44</ecNumber>
    </recommendedName>
</protein>
<dbReference type="HAMAP" id="MF_01440">
    <property type="entry name" value="CheD"/>
    <property type="match status" value="1"/>
</dbReference>
<evidence type="ECO:0000256" key="1">
    <source>
        <dbReference type="ARBA" id="ARBA00022500"/>
    </source>
</evidence>
<comment type="catalytic activity">
    <reaction evidence="3">
        <text>L-glutaminyl-[protein] + H2O = L-glutamyl-[protein] + NH4(+)</text>
        <dbReference type="Rhea" id="RHEA:16441"/>
        <dbReference type="Rhea" id="RHEA-COMP:10207"/>
        <dbReference type="Rhea" id="RHEA-COMP:10208"/>
        <dbReference type="ChEBI" id="CHEBI:15377"/>
        <dbReference type="ChEBI" id="CHEBI:28938"/>
        <dbReference type="ChEBI" id="CHEBI:29973"/>
        <dbReference type="ChEBI" id="CHEBI:30011"/>
        <dbReference type="EC" id="3.5.1.44"/>
    </reaction>
</comment>